<evidence type="ECO:0000313" key="1">
    <source>
        <dbReference type="EMBL" id="KAE8378729.1"/>
    </source>
</evidence>
<accession>A0A5N7BAF1</accession>
<keyword evidence="2" id="KW-1185">Reference proteome</keyword>
<protein>
    <submittedName>
        <fullName evidence="1">Uncharacterized protein</fullName>
    </submittedName>
</protein>
<evidence type="ECO:0000313" key="2">
    <source>
        <dbReference type="Proteomes" id="UP000326198"/>
    </source>
</evidence>
<dbReference type="EMBL" id="ML736204">
    <property type="protein sequence ID" value="KAE8378729.1"/>
    <property type="molecule type" value="Genomic_DNA"/>
</dbReference>
<name>A0A5N7BAF1_9EURO</name>
<reference evidence="1 2" key="1">
    <citation type="submission" date="2019-04" db="EMBL/GenBank/DDBJ databases">
        <title>Friends and foes A comparative genomics studyof 23 Aspergillus species from section Flavi.</title>
        <authorList>
            <consortium name="DOE Joint Genome Institute"/>
            <person name="Kjaerbolling I."/>
            <person name="Vesth T."/>
            <person name="Frisvad J.C."/>
            <person name="Nybo J.L."/>
            <person name="Theobald S."/>
            <person name="Kildgaard S."/>
            <person name="Isbrandt T."/>
            <person name="Kuo A."/>
            <person name="Sato A."/>
            <person name="Lyhne E.K."/>
            <person name="Kogle M.E."/>
            <person name="Wiebenga A."/>
            <person name="Kun R.S."/>
            <person name="Lubbers R.J."/>
            <person name="Makela M.R."/>
            <person name="Barry K."/>
            <person name="Chovatia M."/>
            <person name="Clum A."/>
            <person name="Daum C."/>
            <person name="Haridas S."/>
            <person name="He G."/>
            <person name="LaButti K."/>
            <person name="Lipzen A."/>
            <person name="Mondo S."/>
            <person name="Riley R."/>
            <person name="Salamov A."/>
            <person name="Simmons B.A."/>
            <person name="Magnuson J.K."/>
            <person name="Henrissat B."/>
            <person name="Mortensen U.H."/>
            <person name="Larsen T.O."/>
            <person name="Devries R.P."/>
            <person name="Grigoriev I.V."/>
            <person name="Machida M."/>
            <person name="Baker S.E."/>
            <person name="Andersen M.R."/>
        </authorList>
    </citation>
    <scope>NUCLEOTIDE SEQUENCE [LARGE SCALE GENOMIC DNA]</scope>
    <source>
        <strain evidence="1 2">IBT 29228</strain>
    </source>
</reference>
<dbReference type="Proteomes" id="UP000326198">
    <property type="component" value="Unassembled WGS sequence"/>
</dbReference>
<dbReference type="AlphaFoldDB" id="A0A5N7BAF1"/>
<gene>
    <name evidence="1" type="ORF">BDV26DRAFT_185214</name>
</gene>
<sequence>MKKGGDQWTLMGNLAASMTSLGVIHSTIPGQIDIPLGMKRMSFLAVQGRPPPRRNEICTQKKPPFRPHWSLGNQSCRACSCLRETPCSRGPVVRSQPVIQILRTLLSRSYYLLQVTMMLIFHLHYEFAGSVSGEEWEGEKKNSCQHYAMEIQSKEEDHQAGTPRLRRDRPLLRLLGKLHQNYVHEVILSAGIER</sequence>
<proteinExistence type="predicted"/>
<organism evidence="1 2">
    <name type="scientific">Aspergillus bertholletiae</name>
    <dbReference type="NCBI Taxonomy" id="1226010"/>
    <lineage>
        <taxon>Eukaryota</taxon>
        <taxon>Fungi</taxon>
        <taxon>Dikarya</taxon>
        <taxon>Ascomycota</taxon>
        <taxon>Pezizomycotina</taxon>
        <taxon>Eurotiomycetes</taxon>
        <taxon>Eurotiomycetidae</taxon>
        <taxon>Eurotiales</taxon>
        <taxon>Aspergillaceae</taxon>
        <taxon>Aspergillus</taxon>
        <taxon>Aspergillus subgen. Circumdati</taxon>
    </lineage>
</organism>